<dbReference type="PANTHER" id="PTHR43736:SF1">
    <property type="entry name" value="DIHYDRONEOPTERIN TRIPHOSPHATE DIPHOSPHATASE"/>
    <property type="match status" value="1"/>
</dbReference>
<dbReference type="Pfam" id="PF00293">
    <property type="entry name" value="NUDIX"/>
    <property type="match status" value="1"/>
</dbReference>
<dbReference type="RefSeq" id="WP_138864885.1">
    <property type="nucleotide sequence ID" value="NZ_VCPC01000003.1"/>
</dbReference>
<dbReference type="Proteomes" id="UP001191082">
    <property type="component" value="Unassembled WGS sequence"/>
</dbReference>
<dbReference type="EMBL" id="VCPC01000003">
    <property type="protein sequence ID" value="TMV11824.1"/>
    <property type="molecule type" value="Genomic_DNA"/>
</dbReference>
<name>A0ABY2X7Q4_9RHOB</name>
<dbReference type="PANTHER" id="PTHR43736">
    <property type="entry name" value="ADP-RIBOSE PYROPHOSPHATASE"/>
    <property type="match status" value="1"/>
</dbReference>
<dbReference type="InterPro" id="IPR000086">
    <property type="entry name" value="NUDIX_hydrolase_dom"/>
</dbReference>
<dbReference type="InterPro" id="IPR020476">
    <property type="entry name" value="Nudix_hydrolase"/>
</dbReference>
<organism evidence="3 4">
    <name type="scientific">Arenibacterium halophilum</name>
    <dbReference type="NCBI Taxonomy" id="2583821"/>
    <lineage>
        <taxon>Bacteria</taxon>
        <taxon>Pseudomonadati</taxon>
        <taxon>Pseudomonadota</taxon>
        <taxon>Alphaproteobacteria</taxon>
        <taxon>Rhodobacterales</taxon>
        <taxon>Paracoccaceae</taxon>
        <taxon>Arenibacterium</taxon>
    </lineage>
</organism>
<evidence type="ECO:0000259" key="2">
    <source>
        <dbReference type="PROSITE" id="PS51462"/>
    </source>
</evidence>
<reference evidence="3 4" key="1">
    <citation type="submission" date="2019-05" db="EMBL/GenBank/DDBJ databases">
        <title>Marivita sp. nov. isolated from sea sediment.</title>
        <authorList>
            <person name="Kim W."/>
        </authorList>
    </citation>
    <scope>NUCLEOTIDE SEQUENCE [LARGE SCALE GENOMIC DNA]</scope>
    <source>
        <strain evidence="3 4">CAU 1492</strain>
    </source>
</reference>
<dbReference type="InterPro" id="IPR015797">
    <property type="entry name" value="NUDIX_hydrolase-like_dom_sf"/>
</dbReference>
<feature type="domain" description="Nudix hydrolase" evidence="2">
    <location>
        <begin position="16"/>
        <end position="149"/>
    </location>
</feature>
<dbReference type="Gene3D" id="3.90.79.10">
    <property type="entry name" value="Nucleoside Triphosphate Pyrophosphohydrolase"/>
    <property type="match status" value="1"/>
</dbReference>
<dbReference type="CDD" id="cd04673">
    <property type="entry name" value="NUDIX_ADPRase"/>
    <property type="match status" value="1"/>
</dbReference>
<keyword evidence="4" id="KW-1185">Reference proteome</keyword>
<dbReference type="PRINTS" id="PR00502">
    <property type="entry name" value="NUDIXFAMILY"/>
</dbReference>
<sequence>MDAPATPPRDLPQSAPRRPLLGALAVVLHEGHALLVQRGKASGYGLWGFPGGHVEWGETAQAAAIRELHEETALRAEPLGYLTNVDFISAGADGQPEVHYLLAAVLCRYTGGTPVAGDDAAAVAWVPFDDIAKRTLQMSDRVPDVLAAALERLG</sequence>
<evidence type="ECO:0000313" key="3">
    <source>
        <dbReference type="EMBL" id="TMV11824.1"/>
    </source>
</evidence>
<evidence type="ECO:0000256" key="1">
    <source>
        <dbReference type="ARBA" id="ARBA00022801"/>
    </source>
</evidence>
<dbReference type="PROSITE" id="PS51462">
    <property type="entry name" value="NUDIX"/>
    <property type="match status" value="1"/>
</dbReference>
<proteinExistence type="predicted"/>
<protein>
    <submittedName>
        <fullName evidence="3">NUDIX domain-containing protein</fullName>
    </submittedName>
</protein>
<accession>A0ABY2X7Q4</accession>
<keyword evidence="1" id="KW-0378">Hydrolase</keyword>
<comment type="caution">
    <text evidence="3">The sequence shown here is derived from an EMBL/GenBank/DDBJ whole genome shotgun (WGS) entry which is preliminary data.</text>
</comment>
<evidence type="ECO:0000313" key="4">
    <source>
        <dbReference type="Proteomes" id="UP001191082"/>
    </source>
</evidence>
<dbReference type="SUPFAM" id="SSF55811">
    <property type="entry name" value="Nudix"/>
    <property type="match status" value="1"/>
</dbReference>
<gene>
    <name evidence="3" type="ORF">FGK64_16320</name>
</gene>